<reference evidence="2 3" key="1">
    <citation type="submission" date="2023-01" db="EMBL/GenBank/DDBJ databases">
        <title>Analysis of 21 Apiospora genomes using comparative genomics revels a genus with tremendous synthesis potential of carbohydrate active enzymes and secondary metabolites.</title>
        <authorList>
            <person name="Sorensen T."/>
        </authorList>
    </citation>
    <scope>NUCLEOTIDE SEQUENCE [LARGE SCALE GENOMIC DNA]</scope>
    <source>
        <strain evidence="2 3">CBS 24483</strain>
    </source>
</reference>
<evidence type="ECO:0000313" key="2">
    <source>
        <dbReference type="EMBL" id="KAK7949269.1"/>
    </source>
</evidence>
<name>A0ABR1Q9S4_9PEZI</name>
<organism evidence="2 3">
    <name type="scientific">Apiospora aurea</name>
    <dbReference type="NCBI Taxonomy" id="335848"/>
    <lineage>
        <taxon>Eukaryota</taxon>
        <taxon>Fungi</taxon>
        <taxon>Dikarya</taxon>
        <taxon>Ascomycota</taxon>
        <taxon>Pezizomycotina</taxon>
        <taxon>Sordariomycetes</taxon>
        <taxon>Xylariomycetidae</taxon>
        <taxon>Amphisphaeriales</taxon>
        <taxon>Apiosporaceae</taxon>
        <taxon>Apiospora</taxon>
    </lineage>
</organism>
<dbReference type="Proteomes" id="UP001391051">
    <property type="component" value="Unassembled WGS sequence"/>
</dbReference>
<sequence>MVRLLALAGMATSRSGGGHSTHGHYDSSPDQKAHLQLEDHQPNATTRRQYSDDNSIGSNKLTHSPPTDMPATTLSKRGKRNTFGKADDDGDAADYKADDATRPQGETGGLRHGRAVFTTAAILRRSTAAAIADANGYDDDDDDDDDSIGDGGCSVARVAALGAATAFTFGGRPAATATTGTALLAVASGRLATSPLAHPRAAAQVAPADASGLHGDAAQSGTSATLQRPAAKAAGTSATSVRSARLGPEPDRAADADRQAQDFVRKQLSAVEPEAQ</sequence>
<evidence type="ECO:0000256" key="1">
    <source>
        <dbReference type="SAM" id="MobiDB-lite"/>
    </source>
</evidence>
<proteinExistence type="predicted"/>
<feature type="compositionally biased region" description="Polar residues" evidence="1">
    <location>
        <begin position="42"/>
        <end position="75"/>
    </location>
</feature>
<accession>A0ABR1Q9S4</accession>
<evidence type="ECO:0000313" key="3">
    <source>
        <dbReference type="Proteomes" id="UP001391051"/>
    </source>
</evidence>
<dbReference type="GeneID" id="92079439"/>
<feature type="region of interest" description="Disordered" evidence="1">
    <location>
        <begin position="205"/>
        <end position="276"/>
    </location>
</feature>
<keyword evidence="3" id="KW-1185">Reference proteome</keyword>
<dbReference type="RefSeq" id="XP_066698775.1">
    <property type="nucleotide sequence ID" value="XM_066846377.1"/>
</dbReference>
<feature type="compositionally biased region" description="Basic and acidic residues" evidence="1">
    <location>
        <begin position="23"/>
        <end position="41"/>
    </location>
</feature>
<protein>
    <submittedName>
        <fullName evidence="2">Uncharacterized protein</fullName>
    </submittedName>
</protein>
<feature type="compositionally biased region" description="Basic and acidic residues" evidence="1">
    <location>
        <begin position="248"/>
        <end position="265"/>
    </location>
</feature>
<feature type="region of interest" description="Disordered" evidence="1">
    <location>
        <begin position="11"/>
        <end position="110"/>
    </location>
</feature>
<comment type="caution">
    <text evidence="2">The sequence shown here is derived from an EMBL/GenBank/DDBJ whole genome shotgun (WGS) entry which is preliminary data.</text>
</comment>
<dbReference type="EMBL" id="JAQQWE010000006">
    <property type="protein sequence ID" value="KAK7949269.1"/>
    <property type="molecule type" value="Genomic_DNA"/>
</dbReference>
<gene>
    <name evidence="2" type="ORF">PG986_010155</name>
</gene>